<dbReference type="InterPro" id="IPR033316">
    <property type="entry name" value="RBBP8-like"/>
</dbReference>
<organism evidence="6 7">
    <name type="scientific">Paramuricea clavata</name>
    <name type="common">Red gorgonian</name>
    <name type="synonym">Violescent sea-whip</name>
    <dbReference type="NCBI Taxonomy" id="317549"/>
    <lineage>
        <taxon>Eukaryota</taxon>
        <taxon>Metazoa</taxon>
        <taxon>Cnidaria</taxon>
        <taxon>Anthozoa</taxon>
        <taxon>Octocorallia</taxon>
        <taxon>Malacalcyonacea</taxon>
        <taxon>Plexauridae</taxon>
        <taxon>Paramuricea</taxon>
    </lineage>
</organism>
<dbReference type="PANTHER" id="PTHR15107:SF0">
    <property type="entry name" value="DNA ENDONUCLEASE ACTIVATOR CTP1 C-TERMINAL DOMAIN-CONTAINING PROTEIN"/>
    <property type="match status" value="1"/>
</dbReference>
<sequence length="170" mass="20279">GIYVNDWKRARVTPILKSEDKNKCENYRPISILSIKKPKIALNFNLDESTDKEKYPDSEEEKIPQYKYREVVRGKDKRAKLNGYFCADCEKYFGSLKLSEAEIQERLKACSRHRARFSPPPSTPEHFWQVDFMNTNEYIEKGYMRTESELPREKRKLKSRRYKLGKQQKS</sequence>
<feature type="non-terminal residue" evidence="6">
    <location>
        <position position="1"/>
    </location>
</feature>
<dbReference type="GO" id="GO:0010792">
    <property type="term" value="P:DNA double-strand break processing involved in repair via single-strand annealing"/>
    <property type="evidence" value="ECO:0007669"/>
    <property type="project" value="TreeGrafter"/>
</dbReference>
<feature type="domain" description="DNA endonuclease activator Ctp1 C-terminal" evidence="5">
    <location>
        <begin position="67"/>
        <end position="94"/>
    </location>
</feature>
<dbReference type="AlphaFoldDB" id="A0A6S7JE19"/>
<comment type="caution">
    <text evidence="6">The sequence shown here is derived from an EMBL/GenBank/DDBJ whole genome shotgun (WGS) entry which is preliminary data.</text>
</comment>
<dbReference type="GO" id="GO:0003684">
    <property type="term" value="F:damaged DNA binding"/>
    <property type="evidence" value="ECO:0007669"/>
    <property type="project" value="TreeGrafter"/>
</dbReference>
<dbReference type="Pfam" id="PF08573">
    <property type="entry name" value="SAE2"/>
    <property type="match status" value="2"/>
</dbReference>
<dbReference type="PANTHER" id="PTHR15107">
    <property type="entry name" value="RETINOBLASTOMA BINDING PROTEIN 8"/>
    <property type="match status" value="1"/>
</dbReference>
<evidence type="ECO:0000256" key="4">
    <source>
        <dbReference type="SAM" id="MobiDB-lite"/>
    </source>
</evidence>
<evidence type="ECO:0000256" key="3">
    <source>
        <dbReference type="ARBA" id="ARBA00023242"/>
    </source>
</evidence>
<evidence type="ECO:0000313" key="6">
    <source>
        <dbReference type="EMBL" id="CAB4029008.1"/>
    </source>
</evidence>
<keyword evidence="6" id="KW-0255">Endonuclease</keyword>
<reference evidence="6" key="1">
    <citation type="submission" date="2020-04" db="EMBL/GenBank/DDBJ databases">
        <authorList>
            <person name="Alioto T."/>
            <person name="Alioto T."/>
            <person name="Gomez Garrido J."/>
        </authorList>
    </citation>
    <scope>NUCLEOTIDE SEQUENCE</scope>
    <source>
        <strain evidence="6">A484AB</strain>
    </source>
</reference>
<evidence type="ECO:0000256" key="2">
    <source>
        <dbReference type="ARBA" id="ARBA00022763"/>
    </source>
</evidence>
<feature type="domain" description="DNA endonuclease activator Ctp1 C-terminal" evidence="5">
    <location>
        <begin position="98"/>
        <end position="137"/>
    </location>
</feature>
<keyword evidence="7" id="KW-1185">Reference proteome</keyword>
<dbReference type="GO" id="GO:0004519">
    <property type="term" value="F:endonuclease activity"/>
    <property type="evidence" value="ECO:0007669"/>
    <property type="project" value="UniProtKB-KW"/>
</dbReference>
<dbReference type="Proteomes" id="UP001152795">
    <property type="component" value="Unassembled WGS sequence"/>
</dbReference>
<keyword evidence="6" id="KW-0378">Hydrolase</keyword>
<dbReference type="OrthoDB" id="5801062at2759"/>
<gene>
    <name evidence="6" type="ORF">PACLA_8A070851</name>
</gene>
<keyword evidence="3" id="KW-0539">Nucleus</keyword>
<proteinExistence type="predicted"/>
<protein>
    <submittedName>
        <fullName evidence="6">DNA endonuclease RBBP8-like isoform X1</fullName>
    </submittedName>
</protein>
<comment type="subcellular location">
    <subcellularLocation>
        <location evidence="1">Nucleus</location>
    </subcellularLocation>
</comment>
<keyword evidence="6" id="KW-0540">Nuclease</keyword>
<evidence type="ECO:0000256" key="1">
    <source>
        <dbReference type="ARBA" id="ARBA00004123"/>
    </source>
</evidence>
<name>A0A6S7JE19_PARCT</name>
<evidence type="ECO:0000313" key="7">
    <source>
        <dbReference type="Proteomes" id="UP001152795"/>
    </source>
</evidence>
<dbReference type="EMBL" id="CACRXK020015883">
    <property type="protein sequence ID" value="CAB4029008.1"/>
    <property type="molecule type" value="Genomic_DNA"/>
</dbReference>
<keyword evidence="2" id="KW-0227">DNA damage</keyword>
<evidence type="ECO:0000259" key="5">
    <source>
        <dbReference type="Pfam" id="PF08573"/>
    </source>
</evidence>
<feature type="region of interest" description="Disordered" evidence="4">
    <location>
        <begin position="149"/>
        <end position="170"/>
    </location>
</feature>
<dbReference type="InterPro" id="IPR013882">
    <property type="entry name" value="Ctp1_C"/>
</dbReference>
<feature type="compositionally biased region" description="Basic residues" evidence="4">
    <location>
        <begin position="153"/>
        <end position="170"/>
    </location>
</feature>
<dbReference type="GO" id="GO:0005634">
    <property type="term" value="C:nucleus"/>
    <property type="evidence" value="ECO:0007669"/>
    <property type="project" value="UniProtKB-SubCell"/>
</dbReference>
<accession>A0A6S7JE19</accession>